<dbReference type="STRING" id="1266370.NITGR_390009"/>
<comment type="caution">
    <text evidence="4">The sequence shown here is derived from an EMBL/GenBank/DDBJ whole genome shotgun (WGS) entry which is preliminary data.</text>
</comment>
<protein>
    <recommendedName>
        <fullName evidence="3">Outer membrane protein assembly factor BamE domain-containing protein</fullName>
    </recommendedName>
</protein>
<evidence type="ECO:0000256" key="2">
    <source>
        <dbReference type="ARBA" id="ARBA00023136"/>
    </source>
</evidence>
<dbReference type="RefSeq" id="WP_005008761.1">
    <property type="nucleotide sequence ID" value="NZ_HG422173.1"/>
</dbReference>
<evidence type="ECO:0000313" key="5">
    <source>
        <dbReference type="Proteomes" id="UP000011704"/>
    </source>
</evidence>
<dbReference type="InParanoid" id="M1YYL8"/>
<reference evidence="4 5" key="1">
    <citation type="journal article" date="2013" name="Front. Microbiol.">
        <title>The genome of Nitrospina gracilis illuminates the metabolism and evolution of the major marine nitrite oxidizer.</title>
        <authorList>
            <person name="Luecker S."/>
            <person name="Nowka B."/>
            <person name="Rattei T."/>
            <person name="Spieck E."/>
            <person name="and Daims H."/>
        </authorList>
    </citation>
    <scope>NUCLEOTIDE SEQUENCE [LARGE SCALE GENOMIC DNA]</scope>
    <source>
        <strain evidence="4 5">3/211</strain>
    </source>
</reference>
<dbReference type="EMBL" id="CAQJ01000043">
    <property type="protein sequence ID" value="CCQ90796.1"/>
    <property type="molecule type" value="Genomic_DNA"/>
</dbReference>
<evidence type="ECO:0000256" key="1">
    <source>
        <dbReference type="ARBA" id="ARBA00022729"/>
    </source>
</evidence>
<dbReference type="Gene3D" id="3.30.1450.10">
    <property type="match status" value="1"/>
</dbReference>
<dbReference type="Proteomes" id="UP000011704">
    <property type="component" value="Unassembled WGS sequence"/>
</dbReference>
<dbReference type="InterPro" id="IPR037873">
    <property type="entry name" value="BamE-like"/>
</dbReference>
<organism evidence="4 5">
    <name type="scientific">Nitrospina gracilis (strain 3/211)</name>
    <dbReference type="NCBI Taxonomy" id="1266370"/>
    <lineage>
        <taxon>Bacteria</taxon>
        <taxon>Pseudomonadati</taxon>
        <taxon>Nitrospinota/Tectimicrobiota group</taxon>
        <taxon>Nitrospinota</taxon>
        <taxon>Nitrospinia</taxon>
        <taxon>Nitrospinales</taxon>
        <taxon>Nitrospinaceae</taxon>
        <taxon>Nitrospina</taxon>
    </lineage>
</organism>
<dbReference type="Pfam" id="PF04355">
    <property type="entry name" value="BamE"/>
    <property type="match status" value="1"/>
</dbReference>
<dbReference type="GO" id="GO:0019867">
    <property type="term" value="C:outer membrane"/>
    <property type="evidence" value="ECO:0007669"/>
    <property type="project" value="InterPro"/>
</dbReference>
<proteinExistence type="predicted"/>
<name>M1YYL8_NITG3</name>
<evidence type="ECO:0000313" key="4">
    <source>
        <dbReference type="EMBL" id="CCQ90796.1"/>
    </source>
</evidence>
<evidence type="ECO:0000259" key="3">
    <source>
        <dbReference type="Pfam" id="PF04355"/>
    </source>
</evidence>
<keyword evidence="1" id="KW-0732">Signal</keyword>
<feature type="domain" description="Outer membrane protein assembly factor BamE" evidence="3">
    <location>
        <begin position="30"/>
        <end position="94"/>
    </location>
</feature>
<keyword evidence="5" id="KW-1185">Reference proteome</keyword>
<accession>M1YYL8</accession>
<gene>
    <name evidence="4" type="ORF">NITGR_390009</name>
</gene>
<dbReference type="PROSITE" id="PS51257">
    <property type="entry name" value="PROKAR_LIPOPROTEIN"/>
    <property type="match status" value="1"/>
</dbReference>
<dbReference type="OrthoDB" id="5405892at2"/>
<keyword evidence="2" id="KW-0472">Membrane</keyword>
<sequence>MKRNVLFAVLLAGGVLLAGCGSVGKDFDLSQTQHITQGATTKQDIQAMFGEPFRTGVQNGHPVWVYEKSVYRAIGDDTTKSLIVEFDDNGVVRKYQVMSNESETK</sequence>
<dbReference type="AlphaFoldDB" id="M1YYL8"/>
<dbReference type="HOGENOM" id="CLU_154565_1_0_0"/>
<dbReference type="InterPro" id="IPR007450">
    <property type="entry name" value="BamE_dom"/>
</dbReference>